<dbReference type="Pfam" id="PF00560">
    <property type="entry name" value="LRR_1"/>
    <property type="match status" value="2"/>
</dbReference>
<dbReference type="InterPro" id="IPR055414">
    <property type="entry name" value="LRR_R13L4/SHOC2-like"/>
</dbReference>
<dbReference type="Pfam" id="PF18962">
    <property type="entry name" value="Por_Secre_tail"/>
    <property type="match status" value="1"/>
</dbReference>
<dbReference type="SMART" id="SM00369">
    <property type="entry name" value="LRR_TYP"/>
    <property type="match status" value="32"/>
</dbReference>
<protein>
    <submittedName>
        <fullName evidence="13">Leucine-rich repeat domain-containing protein</fullName>
    </submittedName>
</protein>
<evidence type="ECO:0000256" key="8">
    <source>
        <dbReference type="ARBA" id="ARBA00023157"/>
    </source>
</evidence>
<evidence type="ECO:0000313" key="13">
    <source>
        <dbReference type="EMBL" id="WYW55019.1"/>
    </source>
</evidence>
<dbReference type="InterPro" id="IPR001611">
    <property type="entry name" value="Leu-rich_rpt"/>
</dbReference>
<keyword evidence="10" id="KW-0325">Glycoprotein</keyword>
<dbReference type="InterPro" id="IPR013783">
    <property type="entry name" value="Ig-like_fold"/>
</dbReference>
<evidence type="ECO:0000259" key="12">
    <source>
        <dbReference type="PROSITE" id="PS50835"/>
    </source>
</evidence>
<keyword evidence="7" id="KW-0472">Membrane</keyword>
<keyword evidence="4 11" id="KW-0732">Signal</keyword>
<dbReference type="SUPFAM" id="SSF52058">
    <property type="entry name" value="L domain-like"/>
    <property type="match status" value="6"/>
</dbReference>
<dbReference type="PROSITE" id="PS51450">
    <property type="entry name" value="LRR"/>
    <property type="match status" value="9"/>
</dbReference>
<evidence type="ECO:0000256" key="6">
    <source>
        <dbReference type="ARBA" id="ARBA00022989"/>
    </source>
</evidence>
<evidence type="ECO:0000256" key="9">
    <source>
        <dbReference type="ARBA" id="ARBA00023170"/>
    </source>
</evidence>
<dbReference type="Pfam" id="PF13855">
    <property type="entry name" value="LRR_8"/>
    <property type="match status" value="2"/>
</dbReference>
<evidence type="ECO:0000256" key="7">
    <source>
        <dbReference type="ARBA" id="ARBA00023136"/>
    </source>
</evidence>
<dbReference type="SMART" id="SM00364">
    <property type="entry name" value="LRR_BAC"/>
    <property type="match status" value="21"/>
</dbReference>
<feature type="domain" description="Ig-like" evidence="12">
    <location>
        <begin position="2337"/>
        <end position="2405"/>
    </location>
</feature>
<keyword evidence="5" id="KW-0677">Repeat</keyword>
<accession>A0ABZ2TPF2</accession>
<name>A0ABZ2TPF2_9FLAO</name>
<keyword evidence="9" id="KW-0675">Receptor</keyword>
<comment type="subcellular location">
    <subcellularLocation>
        <location evidence="1">Membrane</location>
        <topology evidence="1">Single-pass membrane protein</topology>
    </subcellularLocation>
</comment>
<dbReference type="InterPro" id="IPR007110">
    <property type="entry name" value="Ig-like_dom"/>
</dbReference>
<proteinExistence type="predicted"/>
<keyword evidence="2" id="KW-0433">Leucine-rich repeat</keyword>
<dbReference type="CDD" id="cd00096">
    <property type="entry name" value="Ig"/>
    <property type="match status" value="1"/>
</dbReference>
<keyword evidence="14" id="KW-1185">Reference proteome</keyword>
<gene>
    <name evidence="13" type="ORF">WG950_10815</name>
</gene>
<evidence type="ECO:0000256" key="11">
    <source>
        <dbReference type="SAM" id="SignalP"/>
    </source>
</evidence>
<dbReference type="InterPro" id="IPR026444">
    <property type="entry name" value="Secre_tail"/>
</dbReference>
<feature type="signal peptide" evidence="11">
    <location>
        <begin position="1"/>
        <end position="18"/>
    </location>
</feature>
<dbReference type="PROSITE" id="PS50835">
    <property type="entry name" value="IG_LIKE"/>
    <property type="match status" value="1"/>
</dbReference>
<feature type="chain" id="PRO_5045506772" evidence="11">
    <location>
        <begin position="19"/>
        <end position="2496"/>
    </location>
</feature>
<dbReference type="SUPFAM" id="SSF48726">
    <property type="entry name" value="Immunoglobulin"/>
    <property type="match status" value="1"/>
</dbReference>
<evidence type="ECO:0000256" key="1">
    <source>
        <dbReference type="ARBA" id="ARBA00004167"/>
    </source>
</evidence>
<organism evidence="13 14">
    <name type="scientific">Polaribacter marinaquae</name>
    <dbReference type="NCBI Taxonomy" id="1642819"/>
    <lineage>
        <taxon>Bacteria</taxon>
        <taxon>Pseudomonadati</taxon>
        <taxon>Bacteroidota</taxon>
        <taxon>Flavobacteriia</taxon>
        <taxon>Flavobacteriales</taxon>
        <taxon>Flavobacteriaceae</taxon>
    </lineage>
</organism>
<evidence type="ECO:0000256" key="3">
    <source>
        <dbReference type="ARBA" id="ARBA00022692"/>
    </source>
</evidence>
<dbReference type="Pfam" id="PF12799">
    <property type="entry name" value="LRR_4"/>
    <property type="match status" value="3"/>
</dbReference>
<dbReference type="Pfam" id="PF23598">
    <property type="entry name" value="LRR_14"/>
    <property type="match status" value="3"/>
</dbReference>
<dbReference type="Gene3D" id="2.60.40.10">
    <property type="entry name" value="Immunoglobulins"/>
    <property type="match status" value="1"/>
</dbReference>
<dbReference type="InterPro" id="IPR003591">
    <property type="entry name" value="Leu-rich_rpt_typical-subtyp"/>
</dbReference>
<reference evidence="13 14" key="1">
    <citation type="submission" date="2024-03" db="EMBL/GenBank/DDBJ databases">
        <authorList>
            <person name="Cao K."/>
        </authorList>
    </citation>
    <scope>NUCLEOTIDE SEQUENCE [LARGE SCALE GENOMIC DNA]</scope>
    <source>
        <strain evidence="13 14">MCCC 1K00696</strain>
    </source>
</reference>
<evidence type="ECO:0000256" key="10">
    <source>
        <dbReference type="ARBA" id="ARBA00023180"/>
    </source>
</evidence>
<dbReference type="RefSeq" id="WP_340932282.1">
    <property type="nucleotide sequence ID" value="NZ_CP150496.1"/>
</dbReference>
<evidence type="ECO:0000256" key="4">
    <source>
        <dbReference type="ARBA" id="ARBA00022729"/>
    </source>
</evidence>
<evidence type="ECO:0000256" key="2">
    <source>
        <dbReference type="ARBA" id="ARBA00022614"/>
    </source>
</evidence>
<keyword evidence="3" id="KW-0812">Transmembrane</keyword>
<evidence type="ECO:0000313" key="14">
    <source>
        <dbReference type="Proteomes" id="UP001491088"/>
    </source>
</evidence>
<sequence length="2496" mass="273945">MRGKLLLIFAFISITINAQISQTERQALIDFYNATDGANWTNNTNWNTDINITSDVSNWYGVTVTEINGQDYVTEINLSNNNLNGSFSSLVNLSYLTSVDFSENMSFSGGVNFDNHAATIDNVKLNNTGITSLKLHKYVTLNIKDVPNLNCVEVPSSLINSYHSLSMNNFDLGIKITDNCSGVLPLDATEKAALKAIFNATNGTAWSYNNYGSTEIIANTNPEDLRGIVTKDFGTVRRITKLFFHGMGLNGGLPVEIGDFSELLELKLSQNQISSIPNEIGGLSKLNHLDVSINNTLTTIPSTVGDLAELISLKFNTTQIDLLPTTIENLIKLEILEFGSTKITLIPPQIGSLSELTRLVAAPNNIASIPTELGQLSKLTYLDFSNCKLSNTPSAFANLTNLETLYLNNNELQVVAGLGGFTKLKFLRLHSNRLGEDNPNFNTDLPEDLSDLVLLEELTLYSNQLKKLPTNIGALLNLTSLKIYNNRLTFLPNSIGNLTSLKELQVQGNELTSLPVTIGGLTSLEKLYLSQSSNSNKISTLPEEIGDLSSLKELYLENMQTYDSSTGTYTHYLTSLPSTMNQLTNLEVLEAENNEIGGLVDLTNVIKLKRLQLNNNKIEDLKIDAPVTNFNLSSNVTYHFNISNNPYLSCVEVPTAEVTNWETRYAQRSQIADNGIAFSDSCSGFRVPLSEREALVALYIATNGGDKVDATTGVTWVGTNWSSDATELTNVGSWQGVTTEIINGQKHVTKIELISNQLSGVVPKEIADLPELTLLNLSSGKITSVATEIGELSKLTHLNLSSNSLESLPLGIGDFTSLIELNLSYQRINTNTSQYTSTLTTLPNEIGNIATLEKLDLSYNGLTSLPSGIGNFTSLKELRLNNQITSPVRYQPINTLNSLPDEIGNIVSLEKLYLQNNIIANIPSTINGLTSLKELQIQGNELTSLPATIGGLTSLEKLYLSQSSNSNKISTLPEEIGDLSSLKELYLENMQTYDSSTGTYTYYLTSLPSTMNQLTNLEVLEAENNEIGGLVDLTNVIKLNRLQLNNNKIEDLKIDAPVTNFNLSSNVTYHFNISNNPYLSCVEVPTAEVTNWETRYAQRSQIADNGIAFSDSCSGFRVPLSEREALVALYIATNGGDKVDATTGVTWVGTNWSSDATELTNVGSWQGVTTEIINGQKHVTKIELISNQLSGVVPKEIADLPELTLLNLSSGKITSVATEIGELSKLTHLNLSSNSLESLPLGIGDFTSLIELNLSYQRINTNTSQYTSTLTTLPNEIGNIATLEKLDLSYNGLTSLPSGIGNFTSLKELRLNNQITSPVRYQPINTLNSLPDEIGNIVSLEKLYLQNNIIANIPSTINGLTSLKELQIQGNELTSLPATIGGLTSLEKLYLSQSSNSNKISTLPEEIGDLSSLKELYLENMQTYDSSTGTYTYYLTSLPSTMNQLTNLEVLEAENNEIGGLVDLTNVIKLNRLQLNNNKIEDLKIDAPVTNFNLSSNVTYHFNISNNPYLSCVEVPTAEVTNWETRYAQRSQIADNGIAFSDSCSGFRVPLSEREALVALYIATNGGDKVDATTGVTWVGTNWSSDATELTNVGSWQGVTTEIINGQKHVTKIELISNQLSGVVPKEIADLPELTLLNLSSGKITSVATEIGELSKLTHLNLSSNSLESLPLGIGDFTSLIELNLSYQRINTNTSQYTSTLTTLPDEIGNIATLEKLDLSYNGLTSLPSGIGNFTSLKELRLNNQITSPVRYQPINTLNSLPDEIGNIVSLEKLYLQDNVLESLPSTITNLILLETFNINNNRISGSINLGLSEVLNDFRADFNNISELKIAVAPTIFGTNTTNPRANRLRLNRNALGCVEVPSDELVAWQLSNYKEEGGIIDNGVVYSDNCNSVTNNSIPDIERDALIALYNSTKGMDWRNDLSSSYNGVVWETDSSLKRNVGAWFGITTEVINGQKHVTKVELNSNELDGTIPSVIKNLTQLKELELNSNSISEIPTEIGELANLEQLTFNNQYNSNIQEYVLNTLPVEINNIASLKRLELSSNQLEGNLDFSNLTNLISLNASGNEITGLKIGVAPSNFDNSYNSEEQFSNTFSFYNQYLNCISVPENTISDWEATSFASQYSNIVWGQDCSAYNNVPENEIKALVDLYNNLGGANWTNNTNWNGNLAKALINNPYNATKWQGITTKIVDGGKHITNISLSSNKLKGELPESIGNLTKLTNLQIGSNEISGAIPSTFGNLTSLETLYLNSNKITSLPTEMSNMLALKTVYLQNNEIKGNLPDFTNAINLTSLYVSSNKFQFGDLEDEFADYQNLQTFSYSNQAKVGVEEIVDFGDGYDKTLEAVVSGTNNIYQWYKNGSPITDAISKEYVITDATQQDAGYYFCLVSNPIITGFNIETHRVTLNYDEILSINNEVVLGNYIKLYPNPVKDVLQIQNINNVNIKKIEVYNLLGKRLQLIKNPINKINISNLSEGVYLLKIDTAKGNIMKRIIKK</sequence>
<evidence type="ECO:0000256" key="5">
    <source>
        <dbReference type="ARBA" id="ARBA00022737"/>
    </source>
</evidence>
<dbReference type="Gene3D" id="3.80.10.10">
    <property type="entry name" value="Ribonuclease Inhibitor"/>
    <property type="match status" value="15"/>
</dbReference>
<dbReference type="EMBL" id="CP150496">
    <property type="protein sequence ID" value="WYW55019.1"/>
    <property type="molecule type" value="Genomic_DNA"/>
</dbReference>
<dbReference type="PANTHER" id="PTHR27000:SF775">
    <property type="entry name" value="PLANT INTRACELLULAR RAS-GROUP-RELATED LRR PROTEIN 3"/>
    <property type="match status" value="1"/>
</dbReference>
<keyword evidence="8" id="KW-1015">Disulfide bond</keyword>
<dbReference type="InterPro" id="IPR025875">
    <property type="entry name" value="Leu-rich_rpt_4"/>
</dbReference>
<keyword evidence="6" id="KW-1133">Transmembrane helix</keyword>
<dbReference type="PANTHER" id="PTHR27000">
    <property type="entry name" value="LEUCINE-RICH REPEAT RECEPTOR-LIKE PROTEIN KINASE FAMILY PROTEIN-RELATED"/>
    <property type="match status" value="1"/>
</dbReference>
<dbReference type="InterPro" id="IPR036179">
    <property type="entry name" value="Ig-like_dom_sf"/>
</dbReference>
<dbReference type="Proteomes" id="UP001491088">
    <property type="component" value="Chromosome"/>
</dbReference>
<dbReference type="NCBIfam" id="TIGR04183">
    <property type="entry name" value="Por_Secre_tail"/>
    <property type="match status" value="1"/>
</dbReference>
<dbReference type="InterPro" id="IPR032675">
    <property type="entry name" value="LRR_dom_sf"/>
</dbReference>
<dbReference type="SMART" id="SM00365">
    <property type="entry name" value="LRR_SD22"/>
    <property type="match status" value="17"/>
</dbReference>